<dbReference type="InterPro" id="IPR050508">
    <property type="entry name" value="Methyltransf_Superfamily"/>
</dbReference>
<accession>A0ABX1SG54</accession>
<dbReference type="PANTHER" id="PTHR42912:SF80">
    <property type="entry name" value="METHYLTRANSFERASE DOMAIN-CONTAINING PROTEIN"/>
    <property type="match status" value="1"/>
</dbReference>
<evidence type="ECO:0000313" key="2">
    <source>
        <dbReference type="EMBL" id="NMI00540.1"/>
    </source>
</evidence>
<reference evidence="2 3" key="1">
    <citation type="submission" date="2020-04" db="EMBL/GenBank/DDBJ databases">
        <authorList>
            <person name="Klaysubun C."/>
            <person name="Duangmal K."/>
            <person name="Lipun K."/>
        </authorList>
    </citation>
    <scope>NUCLEOTIDE SEQUENCE [LARGE SCALE GENOMIC DNA]</scope>
    <source>
        <strain evidence="2 3">K10HN5</strain>
    </source>
</reference>
<sequence length="247" mass="26099">MDEGPHGWGRPLYERVLAEVKPGARLLDLGCGTGTFARLAADRGVQVAGLDTDRYAVAAAAERVPEGEFRVGDAHDLAWPDAVFDVVAAVQLLAHVTNPLKVLREAARVAGPGGTVVATVWGREHECDVRVFGEALAGFLPPRSARRAPAGGPPLTEPDRLRKMAGLAGLEVTAVDEVTCAFRYADEDALLDPLLASDIGRAAAHRAGPSAVRGAVLQALAPYREPTGAYRLDNLLRVLTSRVPPPP</sequence>
<dbReference type="SUPFAM" id="SSF53335">
    <property type="entry name" value="S-adenosyl-L-methionine-dependent methyltransferases"/>
    <property type="match status" value="1"/>
</dbReference>
<feature type="domain" description="Methyltransferase type 11" evidence="1">
    <location>
        <begin position="27"/>
        <end position="117"/>
    </location>
</feature>
<dbReference type="InterPro" id="IPR013216">
    <property type="entry name" value="Methyltransf_11"/>
</dbReference>
<dbReference type="PANTHER" id="PTHR42912">
    <property type="entry name" value="METHYLTRANSFERASE"/>
    <property type="match status" value="1"/>
</dbReference>
<proteinExistence type="predicted"/>
<protein>
    <submittedName>
        <fullName evidence="2">Class I SAM-dependent methyltransferase</fullName>
    </submittedName>
</protein>
<dbReference type="Gene3D" id="3.40.50.150">
    <property type="entry name" value="Vaccinia Virus protein VP39"/>
    <property type="match status" value="1"/>
</dbReference>
<dbReference type="Proteomes" id="UP000820669">
    <property type="component" value="Unassembled WGS sequence"/>
</dbReference>
<dbReference type="InterPro" id="IPR029063">
    <property type="entry name" value="SAM-dependent_MTases_sf"/>
</dbReference>
<evidence type="ECO:0000259" key="1">
    <source>
        <dbReference type="Pfam" id="PF08241"/>
    </source>
</evidence>
<comment type="caution">
    <text evidence="2">The sequence shown here is derived from an EMBL/GenBank/DDBJ whole genome shotgun (WGS) entry which is preliminary data.</text>
</comment>
<evidence type="ECO:0000313" key="3">
    <source>
        <dbReference type="Proteomes" id="UP000820669"/>
    </source>
</evidence>
<gene>
    <name evidence="2" type="ORF">HF526_24995</name>
</gene>
<dbReference type="RefSeq" id="WP_169384005.1">
    <property type="nucleotide sequence ID" value="NZ_JAAXLA010000058.1"/>
</dbReference>
<keyword evidence="2" id="KW-0808">Transferase</keyword>
<keyword evidence="2" id="KW-0489">Methyltransferase</keyword>
<dbReference type="EMBL" id="JAAXLA010000058">
    <property type="protein sequence ID" value="NMI00540.1"/>
    <property type="molecule type" value="Genomic_DNA"/>
</dbReference>
<keyword evidence="3" id="KW-1185">Reference proteome</keyword>
<dbReference type="CDD" id="cd02440">
    <property type="entry name" value="AdoMet_MTases"/>
    <property type="match status" value="1"/>
</dbReference>
<name>A0ABX1SG54_9PSEU</name>
<dbReference type="GO" id="GO:0032259">
    <property type="term" value="P:methylation"/>
    <property type="evidence" value="ECO:0007669"/>
    <property type="project" value="UniProtKB-KW"/>
</dbReference>
<dbReference type="GO" id="GO:0008168">
    <property type="term" value="F:methyltransferase activity"/>
    <property type="evidence" value="ECO:0007669"/>
    <property type="project" value="UniProtKB-KW"/>
</dbReference>
<dbReference type="Pfam" id="PF08241">
    <property type="entry name" value="Methyltransf_11"/>
    <property type="match status" value="1"/>
</dbReference>
<organism evidence="2 3">
    <name type="scientific">Pseudonocardia acidicola</name>
    <dbReference type="NCBI Taxonomy" id="2724939"/>
    <lineage>
        <taxon>Bacteria</taxon>
        <taxon>Bacillati</taxon>
        <taxon>Actinomycetota</taxon>
        <taxon>Actinomycetes</taxon>
        <taxon>Pseudonocardiales</taxon>
        <taxon>Pseudonocardiaceae</taxon>
        <taxon>Pseudonocardia</taxon>
    </lineage>
</organism>